<dbReference type="EMBL" id="LPWH01000117">
    <property type="protein sequence ID" value="POQ98823.1"/>
    <property type="molecule type" value="Genomic_DNA"/>
</dbReference>
<keyword evidence="2" id="KW-0418">Kinase</keyword>
<comment type="caution">
    <text evidence="3">The sequence shown here is derived from an EMBL/GenBank/DDBJ whole genome shotgun (WGS) entry which is preliminary data.</text>
</comment>
<dbReference type="Pfam" id="PF03881">
    <property type="entry name" value="Fructosamin_kin"/>
    <property type="match status" value="1"/>
</dbReference>
<dbReference type="AlphaFoldDB" id="A0A2S4JH36"/>
<keyword evidence="4" id="KW-1185">Reference proteome</keyword>
<name>A0A2S4JH36_9SPIO</name>
<accession>A0A2S4JH36</accession>
<dbReference type="PANTHER" id="PTHR12149:SF8">
    <property type="entry name" value="PROTEIN-RIBULOSAMINE 3-KINASE"/>
    <property type="match status" value="1"/>
</dbReference>
<gene>
    <name evidence="3" type="ORF">AU468_11890</name>
</gene>
<dbReference type="Gene3D" id="3.30.200.20">
    <property type="entry name" value="Phosphorylase Kinase, domain 1"/>
    <property type="match status" value="1"/>
</dbReference>
<dbReference type="Gene3D" id="3.90.1200.10">
    <property type="match status" value="1"/>
</dbReference>
<dbReference type="PANTHER" id="PTHR12149">
    <property type="entry name" value="FRUCTOSAMINE 3 KINASE-RELATED PROTEIN"/>
    <property type="match status" value="1"/>
</dbReference>
<dbReference type="PIRSF" id="PIRSF006221">
    <property type="entry name" value="Ketosamine-3-kinase"/>
    <property type="match status" value="1"/>
</dbReference>
<evidence type="ECO:0008006" key="5">
    <source>
        <dbReference type="Google" id="ProtNLM"/>
    </source>
</evidence>
<evidence type="ECO:0000256" key="1">
    <source>
        <dbReference type="ARBA" id="ARBA00009460"/>
    </source>
</evidence>
<protein>
    <recommendedName>
        <fullName evidence="5">Fructosamine kinase</fullName>
    </recommendedName>
</protein>
<dbReference type="SUPFAM" id="SSF56112">
    <property type="entry name" value="Protein kinase-like (PK-like)"/>
    <property type="match status" value="1"/>
</dbReference>
<evidence type="ECO:0000313" key="4">
    <source>
        <dbReference type="Proteomes" id="UP000237350"/>
    </source>
</evidence>
<dbReference type="GO" id="GO:0016301">
    <property type="term" value="F:kinase activity"/>
    <property type="evidence" value="ECO:0007669"/>
    <property type="project" value="UniProtKB-UniRule"/>
</dbReference>
<evidence type="ECO:0000256" key="2">
    <source>
        <dbReference type="PIRNR" id="PIRNR006221"/>
    </source>
</evidence>
<keyword evidence="2" id="KW-0808">Transferase</keyword>
<sequence>MPVESPDEAVALLFGRSVSISARRPVGGGSINDTALLELSSGGKVFLKQNGLGQGDLFREEARGLAALAAAPRGPRVPRPLALFSGNASQYLLLEYIEPGRPRGDFFPRFGGALAALHQTCRNGSCGFVRDNHIGATPQPNPWTEGWIPFFSDHRLRFQGELARSRGLWGAGDLRSLEALLHRLPDLLPEVDQGEASLLHGDLWSGNFMADSTATPVIIDPAVYYGHREADLAMTELFGGFPPSFYEGYRQVWPLEPGYGERRDIYNLYHLMNHMNLFGGSYRSSCQAILRRFS</sequence>
<dbReference type="InterPro" id="IPR016477">
    <property type="entry name" value="Fructo-/Ketosamine-3-kinase"/>
</dbReference>
<reference evidence="4" key="1">
    <citation type="submission" date="2015-12" db="EMBL/GenBank/DDBJ databases">
        <authorList>
            <person name="Lodha T.D."/>
            <person name="Chintalapati S."/>
            <person name="Chintalapati V.R."/>
            <person name="Sravanthi T."/>
        </authorList>
    </citation>
    <scope>NUCLEOTIDE SEQUENCE [LARGE SCALE GENOMIC DNA]</scope>
    <source>
        <strain evidence="4">JC133</strain>
    </source>
</reference>
<dbReference type="Proteomes" id="UP000237350">
    <property type="component" value="Unassembled WGS sequence"/>
</dbReference>
<organism evidence="3 4">
    <name type="scientific">Alkalispirochaeta sphaeroplastigenens</name>
    <dbReference type="NCBI Taxonomy" id="1187066"/>
    <lineage>
        <taxon>Bacteria</taxon>
        <taxon>Pseudomonadati</taxon>
        <taxon>Spirochaetota</taxon>
        <taxon>Spirochaetia</taxon>
        <taxon>Spirochaetales</taxon>
        <taxon>Spirochaetaceae</taxon>
        <taxon>Alkalispirochaeta</taxon>
    </lineage>
</organism>
<proteinExistence type="inferred from homology"/>
<dbReference type="InterPro" id="IPR011009">
    <property type="entry name" value="Kinase-like_dom_sf"/>
</dbReference>
<evidence type="ECO:0000313" key="3">
    <source>
        <dbReference type="EMBL" id="POQ98823.1"/>
    </source>
</evidence>
<comment type="similarity">
    <text evidence="1 2">Belongs to the fructosamine kinase family.</text>
</comment>